<feature type="compositionally biased region" description="Basic and acidic residues" evidence="11">
    <location>
        <begin position="136"/>
        <end position="159"/>
    </location>
</feature>
<feature type="compositionally biased region" description="Polar residues" evidence="11">
    <location>
        <begin position="520"/>
        <end position="532"/>
    </location>
</feature>
<dbReference type="Gene3D" id="2.60.120.260">
    <property type="entry name" value="Galactose-binding domain-like"/>
    <property type="match status" value="1"/>
</dbReference>
<proteinExistence type="inferred from homology"/>
<dbReference type="InParanoid" id="A0A1X7V4Z9"/>
<dbReference type="InterPro" id="IPR008979">
    <property type="entry name" value="Galactose-bd-like_sf"/>
</dbReference>
<dbReference type="InterPro" id="IPR045120">
    <property type="entry name" value="Suco/Slp1-like"/>
</dbReference>
<dbReference type="Proteomes" id="UP000007879">
    <property type="component" value="Unassembled WGS sequence"/>
</dbReference>
<dbReference type="EnsemblMetazoa" id="XM_019995089.1">
    <property type="protein sequence ID" value="XP_019850648.1"/>
    <property type="gene ID" value="LOC105312328"/>
</dbReference>
<feature type="compositionally biased region" description="Basic and acidic residues" evidence="11">
    <location>
        <begin position="889"/>
        <end position="942"/>
    </location>
</feature>
<feature type="region of interest" description="Disordered" evidence="11">
    <location>
        <begin position="889"/>
        <end position="991"/>
    </location>
</feature>
<dbReference type="SUPFAM" id="SSF49785">
    <property type="entry name" value="Galactose-binding domain-like"/>
    <property type="match status" value="1"/>
</dbReference>
<evidence type="ECO:0000256" key="10">
    <source>
        <dbReference type="ARBA" id="ARBA00064635"/>
    </source>
</evidence>
<dbReference type="PANTHER" id="PTHR12953">
    <property type="entry name" value="MEMBRANE PROTEIN CH1 RELATED"/>
    <property type="match status" value="1"/>
</dbReference>
<keyword evidence="2 12" id="KW-0812">Transmembrane</keyword>
<keyword evidence="5 12" id="KW-1133">Transmembrane helix</keyword>
<feature type="transmembrane region" description="Helical" evidence="12">
    <location>
        <begin position="840"/>
        <end position="864"/>
    </location>
</feature>
<evidence type="ECO:0000256" key="5">
    <source>
        <dbReference type="ARBA" id="ARBA00022989"/>
    </source>
</evidence>
<evidence type="ECO:0000256" key="4">
    <source>
        <dbReference type="ARBA" id="ARBA00022824"/>
    </source>
</evidence>
<feature type="compositionally biased region" description="Basic and acidic residues" evidence="11">
    <location>
        <begin position="981"/>
        <end position="991"/>
    </location>
</feature>
<keyword evidence="4" id="KW-0256">Endoplasmic reticulum</keyword>
<keyword evidence="16" id="KW-1185">Reference proteome</keyword>
<dbReference type="InterPro" id="IPR012919">
    <property type="entry name" value="SUN_dom"/>
</dbReference>
<comment type="similarity">
    <text evidence="9">Belongs to the SLP1 family.</text>
</comment>
<feature type="compositionally biased region" description="Basic and acidic residues" evidence="11">
    <location>
        <begin position="56"/>
        <end position="75"/>
    </location>
</feature>
<feature type="compositionally biased region" description="Low complexity" evidence="11">
    <location>
        <begin position="397"/>
        <end position="408"/>
    </location>
</feature>
<evidence type="ECO:0000256" key="9">
    <source>
        <dbReference type="ARBA" id="ARBA00061226"/>
    </source>
</evidence>
<feature type="compositionally biased region" description="Basic and acidic residues" evidence="11">
    <location>
        <begin position="112"/>
        <end position="128"/>
    </location>
</feature>
<dbReference type="PANTHER" id="PTHR12953:SF0">
    <property type="entry name" value="SUN DOMAIN-CONTAINING OSSIFICATION FACTOR"/>
    <property type="match status" value="1"/>
</dbReference>
<feature type="region of interest" description="Disordered" evidence="11">
    <location>
        <begin position="441"/>
        <end position="599"/>
    </location>
</feature>
<feature type="signal peptide" evidence="13">
    <location>
        <begin position="1"/>
        <end position="23"/>
    </location>
</feature>
<evidence type="ECO:0000256" key="7">
    <source>
        <dbReference type="ARBA" id="ARBA00023180"/>
    </source>
</evidence>
<organism evidence="15">
    <name type="scientific">Amphimedon queenslandica</name>
    <name type="common">Sponge</name>
    <dbReference type="NCBI Taxonomy" id="400682"/>
    <lineage>
        <taxon>Eukaryota</taxon>
        <taxon>Metazoa</taxon>
        <taxon>Porifera</taxon>
        <taxon>Demospongiae</taxon>
        <taxon>Heteroscleromorpha</taxon>
        <taxon>Haplosclerida</taxon>
        <taxon>Niphatidae</taxon>
        <taxon>Amphimedon</taxon>
    </lineage>
</organism>
<comment type="subcellular location">
    <subcellularLocation>
        <location evidence="8">Endomembrane system</location>
        <topology evidence="8">Single-pass type I membrane protein</topology>
    </subcellularLocation>
    <subcellularLocation>
        <location evidence="1">Endoplasmic reticulum membrane</location>
        <topology evidence="1">Single-pass membrane protein</topology>
    </subcellularLocation>
</comment>
<dbReference type="KEGG" id="aqu:105312328"/>
<dbReference type="GO" id="GO:0034975">
    <property type="term" value="P:protein folding in endoplasmic reticulum"/>
    <property type="evidence" value="ECO:0007669"/>
    <property type="project" value="TreeGrafter"/>
</dbReference>
<feature type="compositionally biased region" description="Polar residues" evidence="11">
    <location>
        <begin position="77"/>
        <end position="90"/>
    </location>
</feature>
<reference evidence="16" key="1">
    <citation type="journal article" date="2010" name="Nature">
        <title>The Amphimedon queenslandica genome and the evolution of animal complexity.</title>
        <authorList>
            <person name="Srivastava M."/>
            <person name="Simakov O."/>
            <person name="Chapman J."/>
            <person name="Fahey B."/>
            <person name="Gauthier M.E."/>
            <person name="Mitros T."/>
            <person name="Richards G.S."/>
            <person name="Conaco C."/>
            <person name="Dacre M."/>
            <person name="Hellsten U."/>
            <person name="Larroux C."/>
            <person name="Putnam N.H."/>
            <person name="Stanke M."/>
            <person name="Adamska M."/>
            <person name="Darling A."/>
            <person name="Degnan S.M."/>
            <person name="Oakley T.H."/>
            <person name="Plachetzki D.C."/>
            <person name="Zhai Y."/>
            <person name="Adamski M."/>
            <person name="Calcino A."/>
            <person name="Cummins S.F."/>
            <person name="Goodstein D.M."/>
            <person name="Harris C."/>
            <person name="Jackson D.J."/>
            <person name="Leys S.P."/>
            <person name="Shu S."/>
            <person name="Woodcroft B.J."/>
            <person name="Vervoort M."/>
            <person name="Kosik K.S."/>
            <person name="Manning G."/>
            <person name="Degnan B.M."/>
            <person name="Rokhsar D.S."/>
        </authorList>
    </citation>
    <scope>NUCLEOTIDE SEQUENCE [LARGE SCALE GENOMIC DNA]</scope>
</reference>
<protein>
    <recommendedName>
        <fullName evidence="14">SUN domain-containing protein</fullName>
    </recommendedName>
</protein>
<feature type="domain" description="SUN" evidence="14">
    <location>
        <begin position="209"/>
        <end position="371"/>
    </location>
</feature>
<comment type="subunit">
    <text evidence="10">Interacts with EMP65.</text>
</comment>
<feature type="region of interest" description="Disordered" evidence="11">
    <location>
        <begin position="378"/>
        <end position="416"/>
    </location>
</feature>
<evidence type="ECO:0000313" key="15">
    <source>
        <dbReference type="EnsemblMetazoa" id="Aqu2.1.35051_001"/>
    </source>
</evidence>
<feature type="compositionally biased region" description="Basic and acidic residues" evidence="11">
    <location>
        <begin position="441"/>
        <end position="501"/>
    </location>
</feature>
<evidence type="ECO:0000313" key="16">
    <source>
        <dbReference type="Proteomes" id="UP000007879"/>
    </source>
</evidence>
<accession>A0A1X7V4Z9</accession>
<dbReference type="STRING" id="400682.A0A1X7V4Z9"/>
<feature type="compositionally biased region" description="Basic and acidic residues" evidence="11">
    <location>
        <begin position="386"/>
        <end position="396"/>
    </location>
</feature>
<evidence type="ECO:0000256" key="11">
    <source>
        <dbReference type="SAM" id="MobiDB-lite"/>
    </source>
</evidence>
<feature type="region of interest" description="Disordered" evidence="11">
    <location>
        <begin position="712"/>
        <end position="737"/>
    </location>
</feature>
<name>A0A1X7V4Z9_AMPQE</name>
<feature type="compositionally biased region" description="Low complexity" evidence="11">
    <location>
        <begin position="557"/>
        <end position="569"/>
    </location>
</feature>
<keyword evidence="3 13" id="KW-0732">Signal</keyword>
<dbReference type="EnsemblMetazoa" id="Aqu2.1.35051_001">
    <property type="protein sequence ID" value="Aqu2.1.35051_001"/>
    <property type="gene ID" value="Aqu2.1.35051"/>
</dbReference>
<dbReference type="OrthoDB" id="266334at2759"/>
<evidence type="ECO:0000256" key="12">
    <source>
        <dbReference type="SAM" id="Phobius"/>
    </source>
</evidence>
<feature type="compositionally biased region" description="Polar residues" evidence="11">
    <location>
        <begin position="173"/>
        <end position="194"/>
    </location>
</feature>
<dbReference type="AlphaFoldDB" id="A0A1X7V4Z9"/>
<evidence type="ECO:0000256" key="8">
    <source>
        <dbReference type="ARBA" id="ARBA00046288"/>
    </source>
</evidence>
<keyword evidence="7" id="KW-0325">Glycoprotein</keyword>
<feature type="compositionally biased region" description="Low complexity" evidence="11">
    <location>
        <begin position="578"/>
        <end position="599"/>
    </location>
</feature>
<dbReference type="PROSITE" id="PS51469">
    <property type="entry name" value="SUN"/>
    <property type="match status" value="1"/>
</dbReference>
<evidence type="ECO:0000256" key="3">
    <source>
        <dbReference type="ARBA" id="ARBA00022729"/>
    </source>
</evidence>
<feature type="chain" id="PRO_5010861724" description="SUN domain-containing protein" evidence="13">
    <location>
        <begin position="24"/>
        <end position="991"/>
    </location>
</feature>
<evidence type="ECO:0000256" key="6">
    <source>
        <dbReference type="ARBA" id="ARBA00023136"/>
    </source>
</evidence>
<evidence type="ECO:0000256" key="1">
    <source>
        <dbReference type="ARBA" id="ARBA00004389"/>
    </source>
</evidence>
<evidence type="ECO:0000259" key="14">
    <source>
        <dbReference type="PROSITE" id="PS51469"/>
    </source>
</evidence>
<dbReference type="FunFam" id="2.60.120.260:FF:000099">
    <property type="entry name" value="Uncharacterized protein, isoform C"/>
    <property type="match status" value="1"/>
</dbReference>
<sequence length="991" mass="108841">MVGRNQCMLILTIVLVCAAFTCSDSNIPQSSANASDDKPVSSDTQGSEGVANSGGENDKNESDMGKENKEEKEEVPSTVTEETMVDNSTGAKEVELVTTETEETTPLDNSLELEKKEKGKYNESTEERKEEEEGDLERREVNIETIELTKEAEGDKQGENDSTTLSDQDKDTSSAQDEATNSSSEDHTSSINDTESSEPDDIVTFEEFKNRASQELNQPIKQPQGIIHKGNSNNFASYECGAKVVATNPEAKNSHAILTGNKDEYMLNPCSAEIWFVIELCELVSVNKFEIGSFELFSSIPESFAVFTSESYPTSNWESISSFQMRNERGVQEFPLADTVYAKYIKIVMLSHFGSEHYCPISMVSVYGTTMMEEYELSETQRTQGGKRDSVEDEGRITITDTDNTDSTVKPNGPEANNPLLAATGAIISVIGKAVNGLMGKEKKERMNHNIDSEDERRQLAKSTRPDDLHQVSFDEARSCVTVEEGRKDTGQQLSNEKDSQELSSDPPATGRPVDVPVTTEVTSVASTNELEPTQRRDDGSDSSSSDTLLGPTNGLSSSSIITSSNSHSSDSEVPAPSTSSSTLITPIDSSSTLSPSFKDTLTSSEELLITSSSSISVSLEQNSLKTFTPVHLTSTLIDAPTEGPDSMESTPVIPLPIETQLNVQNITQDDSESDSRSIVNSDTLLLNNGTDNNNSSMNGVPHNVTNTRNVTNTSSSLNVSNTTDPVDEGNSVNFSSGSHREKSVFLRLSNRINNLEMNMSLFGSYLDQISSSLKRSKNRTDDMQKSLERRMSYLNTTIQSQVQLNMSLVSDLLVSVDHLTLLLMAGLHNEKSNTDKIEIVLFAVLGLGIIQTLILVCIIAVLLRLSRAQSSLSLSIESLHSNLSSLIKERPREEVREEEKEKEEGVIRTRRKGGGERERGEEKHAITKSLSHESFENRRETVTTLDSSSLPSMSRAMTDSSIEWHTVSHAKKKRKHSISCRKEEPPITQK</sequence>
<reference evidence="15" key="2">
    <citation type="submission" date="2017-05" db="UniProtKB">
        <authorList>
            <consortium name="EnsemblMetazoa"/>
        </authorList>
    </citation>
    <scope>IDENTIFICATION</scope>
</reference>
<feature type="compositionally biased region" description="Basic residues" evidence="11">
    <location>
        <begin position="969"/>
        <end position="980"/>
    </location>
</feature>
<evidence type="ECO:0000256" key="2">
    <source>
        <dbReference type="ARBA" id="ARBA00022692"/>
    </source>
</evidence>
<feature type="compositionally biased region" description="Low complexity" evidence="11">
    <location>
        <begin position="712"/>
        <end position="724"/>
    </location>
</feature>
<feature type="compositionally biased region" description="Polar residues" evidence="11">
    <location>
        <begin position="943"/>
        <end position="964"/>
    </location>
</feature>
<keyword evidence="6 12" id="KW-0472">Membrane</keyword>
<feature type="region of interest" description="Disordered" evidence="11">
    <location>
        <begin position="28"/>
        <end position="200"/>
    </location>
</feature>
<gene>
    <name evidence="15" type="primary">105312328</name>
</gene>
<evidence type="ECO:0000256" key="13">
    <source>
        <dbReference type="SAM" id="SignalP"/>
    </source>
</evidence>
<dbReference type="Pfam" id="PF07738">
    <property type="entry name" value="Sad1_UNC"/>
    <property type="match status" value="1"/>
</dbReference>
<dbReference type="GO" id="GO:0005789">
    <property type="term" value="C:endoplasmic reticulum membrane"/>
    <property type="evidence" value="ECO:0007669"/>
    <property type="project" value="UniProtKB-SubCell"/>
</dbReference>